<feature type="compositionally biased region" description="Polar residues" evidence="1">
    <location>
        <begin position="50"/>
        <end position="65"/>
    </location>
</feature>
<feature type="compositionally biased region" description="Basic and acidic residues" evidence="1">
    <location>
        <begin position="180"/>
        <end position="200"/>
    </location>
</feature>
<keyword evidence="3" id="KW-1185">Reference proteome</keyword>
<accession>A0AAD1XBT3</accession>
<protein>
    <submittedName>
        <fullName evidence="2">Uncharacterized protein</fullName>
    </submittedName>
</protein>
<feature type="region of interest" description="Disordered" evidence="1">
    <location>
        <begin position="175"/>
        <end position="200"/>
    </location>
</feature>
<comment type="caution">
    <text evidence="2">The sequence shown here is derived from an EMBL/GenBank/DDBJ whole genome shotgun (WGS) entry which is preliminary data.</text>
</comment>
<name>A0AAD1XBT3_EUPCR</name>
<proteinExistence type="predicted"/>
<feature type="compositionally biased region" description="Polar residues" evidence="1">
    <location>
        <begin position="1"/>
        <end position="26"/>
    </location>
</feature>
<evidence type="ECO:0000313" key="2">
    <source>
        <dbReference type="EMBL" id="CAI2366088.1"/>
    </source>
</evidence>
<evidence type="ECO:0000256" key="1">
    <source>
        <dbReference type="SAM" id="MobiDB-lite"/>
    </source>
</evidence>
<dbReference type="EMBL" id="CAMPGE010007164">
    <property type="protein sequence ID" value="CAI2366088.1"/>
    <property type="molecule type" value="Genomic_DNA"/>
</dbReference>
<dbReference type="Proteomes" id="UP001295684">
    <property type="component" value="Unassembled WGS sequence"/>
</dbReference>
<organism evidence="2 3">
    <name type="scientific">Euplotes crassus</name>
    <dbReference type="NCBI Taxonomy" id="5936"/>
    <lineage>
        <taxon>Eukaryota</taxon>
        <taxon>Sar</taxon>
        <taxon>Alveolata</taxon>
        <taxon>Ciliophora</taxon>
        <taxon>Intramacronucleata</taxon>
        <taxon>Spirotrichea</taxon>
        <taxon>Hypotrichia</taxon>
        <taxon>Euplotida</taxon>
        <taxon>Euplotidae</taxon>
        <taxon>Moneuplotes</taxon>
    </lineage>
</organism>
<reference evidence="2" key="1">
    <citation type="submission" date="2023-07" db="EMBL/GenBank/DDBJ databases">
        <authorList>
            <consortium name="AG Swart"/>
            <person name="Singh M."/>
            <person name="Singh A."/>
            <person name="Seah K."/>
            <person name="Emmerich C."/>
        </authorList>
    </citation>
    <scope>NUCLEOTIDE SEQUENCE</scope>
    <source>
        <strain evidence="2">DP1</strain>
    </source>
</reference>
<evidence type="ECO:0000313" key="3">
    <source>
        <dbReference type="Proteomes" id="UP001295684"/>
    </source>
</evidence>
<dbReference type="AlphaFoldDB" id="A0AAD1XBT3"/>
<sequence length="425" mass="50390">MDKNTRNLLTGGKNSKISSYGNQSLEYDNPYDSKLYNPKANRAKKRHENTISPNKMSKSVNLSQEPKNKSRLIVRDSSYDYLKSGKRRRIALTSYPKQTNRVIMRMREDLNPENVMNGIEKIDLEIHKLEENIPPDASEDEEAILMLEANKELRERVEEIGMLVKTSLAKVNKSKTVKKAPKETKEEDPELKSRKETRDKIHKEIRKANNKIYRLRKQISSRVRDPREDKLEDNLRTLNSDIETLQDELKIQKKQTKRQTHTLSKEHDAAFKIGLNYDYDQRIQDIKEEMAETKQQVRTREKELKELELKHQHKTLEFLKVQKEFRKVHENSVLLKHNRPTVELQKKKSKKDEEKYRLKKQKDVERQYKNEVTLHSDLMKRFDKFISGKQSQIEQIKAKTVKITDQNQKLGNQMKELKEMAKKLK</sequence>
<gene>
    <name evidence="2" type="ORF">ECRASSUSDP1_LOCUS7359</name>
</gene>
<feature type="region of interest" description="Disordered" evidence="1">
    <location>
        <begin position="1"/>
        <end position="67"/>
    </location>
</feature>